<protein>
    <submittedName>
        <fullName evidence="1">Uncharacterized protein</fullName>
    </submittedName>
</protein>
<organism evidence="1 2">
    <name type="scientific">Sphaerodactylus townsendi</name>
    <dbReference type="NCBI Taxonomy" id="933632"/>
    <lineage>
        <taxon>Eukaryota</taxon>
        <taxon>Metazoa</taxon>
        <taxon>Chordata</taxon>
        <taxon>Craniata</taxon>
        <taxon>Vertebrata</taxon>
        <taxon>Euteleostomi</taxon>
        <taxon>Lepidosauria</taxon>
        <taxon>Squamata</taxon>
        <taxon>Bifurcata</taxon>
        <taxon>Gekkota</taxon>
        <taxon>Sphaerodactylidae</taxon>
        <taxon>Sphaerodactylus</taxon>
    </lineage>
</organism>
<dbReference type="Proteomes" id="UP000827872">
    <property type="component" value="Linkage Group LG10"/>
</dbReference>
<reference evidence="1" key="1">
    <citation type="submission" date="2021-08" db="EMBL/GenBank/DDBJ databases">
        <title>The first chromosome-level gecko genome reveals the dynamic sex chromosomes of Neotropical dwarf geckos (Sphaerodactylidae: Sphaerodactylus).</title>
        <authorList>
            <person name="Pinto B.J."/>
            <person name="Keating S.E."/>
            <person name="Gamble T."/>
        </authorList>
    </citation>
    <scope>NUCLEOTIDE SEQUENCE</scope>
    <source>
        <strain evidence="1">TG3544</strain>
    </source>
</reference>
<proteinExistence type="predicted"/>
<dbReference type="EMBL" id="CM037623">
    <property type="protein sequence ID" value="KAH7988977.1"/>
    <property type="molecule type" value="Genomic_DNA"/>
</dbReference>
<comment type="caution">
    <text evidence="1">The sequence shown here is derived from an EMBL/GenBank/DDBJ whole genome shotgun (WGS) entry which is preliminary data.</text>
</comment>
<accession>A0ACB8E9Y0</accession>
<keyword evidence="2" id="KW-1185">Reference proteome</keyword>
<name>A0ACB8E9Y0_9SAUR</name>
<evidence type="ECO:0000313" key="1">
    <source>
        <dbReference type="EMBL" id="KAH7988977.1"/>
    </source>
</evidence>
<gene>
    <name evidence="1" type="ORF">K3G42_024309</name>
</gene>
<sequence length="84" mass="8834">MRHPPPAAPEETPLALCPEGPLPDRWAMPGCGVPAWGAGERSSSRNLRAEGDGDMIGSSGARTCGYREVLSPEVDDRFGKELGG</sequence>
<evidence type="ECO:0000313" key="2">
    <source>
        <dbReference type="Proteomes" id="UP000827872"/>
    </source>
</evidence>